<name>A0AAV7SFE5_PLEWA</name>
<dbReference type="EMBL" id="JANPWB010000008">
    <property type="protein sequence ID" value="KAJ1163097.1"/>
    <property type="molecule type" value="Genomic_DNA"/>
</dbReference>
<evidence type="ECO:0000313" key="2">
    <source>
        <dbReference type="EMBL" id="KAJ1163097.1"/>
    </source>
</evidence>
<reference evidence="2" key="1">
    <citation type="journal article" date="2022" name="bioRxiv">
        <title>Sequencing and chromosome-scale assembly of the giantPleurodeles waltlgenome.</title>
        <authorList>
            <person name="Brown T."/>
            <person name="Elewa A."/>
            <person name="Iarovenko S."/>
            <person name="Subramanian E."/>
            <person name="Araus A.J."/>
            <person name="Petzold A."/>
            <person name="Susuki M."/>
            <person name="Suzuki K.-i.T."/>
            <person name="Hayashi T."/>
            <person name="Toyoda A."/>
            <person name="Oliveira C."/>
            <person name="Osipova E."/>
            <person name="Leigh N.D."/>
            <person name="Simon A."/>
            <person name="Yun M.H."/>
        </authorList>
    </citation>
    <scope>NUCLEOTIDE SEQUENCE</scope>
    <source>
        <strain evidence="2">20211129_DDA</strain>
        <tissue evidence="2">Liver</tissue>
    </source>
</reference>
<dbReference type="AlphaFoldDB" id="A0AAV7SFE5"/>
<accession>A0AAV7SFE5</accession>
<evidence type="ECO:0000313" key="3">
    <source>
        <dbReference type="Proteomes" id="UP001066276"/>
    </source>
</evidence>
<gene>
    <name evidence="2" type="ORF">NDU88_003560</name>
</gene>
<feature type="region of interest" description="Disordered" evidence="1">
    <location>
        <begin position="57"/>
        <end position="77"/>
    </location>
</feature>
<keyword evidence="3" id="KW-1185">Reference proteome</keyword>
<proteinExistence type="predicted"/>
<sequence length="108" mass="11757">MAKSFTEMPYIFDKADPLGAEEEEDTLDELPNFPARHPSPQFIHAHVSEYGEEEFLKEEGAPVDAPSTSVGSNPCLKSMPNVSTVDNLAILKAPKWLQVGAEHCSSGV</sequence>
<protein>
    <submittedName>
        <fullName evidence="2">Uncharacterized protein</fullName>
    </submittedName>
</protein>
<evidence type="ECO:0000256" key="1">
    <source>
        <dbReference type="SAM" id="MobiDB-lite"/>
    </source>
</evidence>
<organism evidence="2 3">
    <name type="scientific">Pleurodeles waltl</name>
    <name type="common">Iberian ribbed newt</name>
    <dbReference type="NCBI Taxonomy" id="8319"/>
    <lineage>
        <taxon>Eukaryota</taxon>
        <taxon>Metazoa</taxon>
        <taxon>Chordata</taxon>
        <taxon>Craniata</taxon>
        <taxon>Vertebrata</taxon>
        <taxon>Euteleostomi</taxon>
        <taxon>Amphibia</taxon>
        <taxon>Batrachia</taxon>
        <taxon>Caudata</taxon>
        <taxon>Salamandroidea</taxon>
        <taxon>Salamandridae</taxon>
        <taxon>Pleurodelinae</taxon>
        <taxon>Pleurodeles</taxon>
    </lineage>
</organism>
<feature type="compositionally biased region" description="Acidic residues" evidence="1">
    <location>
        <begin position="19"/>
        <end position="28"/>
    </location>
</feature>
<dbReference type="Proteomes" id="UP001066276">
    <property type="component" value="Chromosome 4_2"/>
</dbReference>
<feature type="region of interest" description="Disordered" evidence="1">
    <location>
        <begin position="13"/>
        <end position="35"/>
    </location>
</feature>
<comment type="caution">
    <text evidence="2">The sequence shown here is derived from an EMBL/GenBank/DDBJ whole genome shotgun (WGS) entry which is preliminary data.</text>
</comment>